<sequence length="148" mass="15206">MPAVPVSVVPDGSASPSADRFGRGVDRALRFTGGVLAVVGGVLSAVLELLLAPLRVGDHLVGVSVLVAVGMNVALSWFAHATVGRRWAVALPAVPWFFLVAVAGIRTTEGDVLLTGTWVDLLLVVAGAMTFAVLGFRQILAAAPPGRT</sequence>
<evidence type="ECO:0000313" key="3">
    <source>
        <dbReference type="Proteomes" id="UP000677457"/>
    </source>
</evidence>
<feature type="transmembrane region" description="Helical" evidence="1">
    <location>
        <begin position="117"/>
        <end position="136"/>
    </location>
</feature>
<protein>
    <recommendedName>
        <fullName evidence="4">Integral membrane protein</fullName>
    </recommendedName>
</protein>
<evidence type="ECO:0000256" key="1">
    <source>
        <dbReference type="SAM" id="Phobius"/>
    </source>
</evidence>
<keyword evidence="1" id="KW-0812">Transmembrane</keyword>
<evidence type="ECO:0008006" key="4">
    <source>
        <dbReference type="Google" id="ProtNLM"/>
    </source>
</evidence>
<comment type="caution">
    <text evidence="2">The sequence shown here is derived from an EMBL/GenBank/DDBJ whole genome shotgun (WGS) entry which is preliminary data.</text>
</comment>
<organism evidence="2 3">
    <name type="scientific">Salinispora arenicola</name>
    <dbReference type="NCBI Taxonomy" id="168697"/>
    <lineage>
        <taxon>Bacteria</taxon>
        <taxon>Bacillati</taxon>
        <taxon>Actinomycetota</taxon>
        <taxon>Actinomycetes</taxon>
        <taxon>Micromonosporales</taxon>
        <taxon>Micromonosporaceae</taxon>
        <taxon>Salinispora</taxon>
    </lineage>
</organism>
<proteinExistence type="predicted"/>
<keyword evidence="1" id="KW-1133">Transmembrane helix</keyword>
<dbReference type="EMBL" id="BOQM01000004">
    <property type="protein sequence ID" value="GIM82251.1"/>
    <property type="molecule type" value="Genomic_DNA"/>
</dbReference>
<feature type="transmembrane region" description="Helical" evidence="1">
    <location>
        <begin position="87"/>
        <end position="105"/>
    </location>
</feature>
<name>A0ABQ4JM81_SALAC</name>
<keyword evidence="3" id="KW-1185">Reference proteome</keyword>
<accession>A0ABQ4JM81</accession>
<evidence type="ECO:0000313" key="2">
    <source>
        <dbReference type="EMBL" id="GIM82251.1"/>
    </source>
</evidence>
<dbReference type="Proteomes" id="UP000677457">
    <property type="component" value="Unassembled WGS sequence"/>
</dbReference>
<feature type="transmembrane region" description="Helical" evidence="1">
    <location>
        <begin position="28"/>
        <end position="47"/>
    </location>
</feature>
<reference evidence="2 3" key="1">
    <citation type="submission" date="2021-03" db="EMBL/GenBank/DDBJ databases">
        <title>Whole genome shotgun sequence of Salinispora arenicola NBRC 105043.</title>
        <authorList>
            <person name="Komaki H."/>
            <person name="Tamura T."/>
        </authorList>
    </citation>
    <scope>NUCLEOTIDE SEQUENCE [LARGE SCALE GENOMIC DNA]</scope>
    <source>
        <strain evidence="2 3">NBRC 105043</strain>
    </source>
</reference>
<feature type="transmembrane region" description="Helical" evidence="1">
    <location>
        <begin position="59"/>
        <end position="80"/>
    </location>
</feature>
<keyword evidence="1" id="KW-0472">Membrane</keyword>
<gene>
    <name evidence="2" type="ORF">Sar04_06230</name>
</gene>